<keyword evidence="2" id="KW-1185">Reference proteome</keyword>
<dbReference type="EMBL" id="LR899011">
    <property type="protein sequence ID" value="CAD7086188.1"/>
    <property type="molecule type" value="Genomic_DNA"/>
</dbReference>
<evidence type="ECO:0000313" key="1">
    <source>
        <dbReference type="EMBL" id="CAD7086188.1"/>
    </source>
</evidence>
<evidence type="ECO:0000313" key="2">
    <source>
        <dbReference type="Proteomes" id="UP000594454"/>
    </source>
</evidence>
<reference evidence="1 2" key="1">
    <citation type="submission" date="2020-11" db="EMBL/GenBank/DDBJ databases">
        <authorList>
            <person name="Wallbank WR R."/>
            <person name="Pardo Diaz C."/>
            <person name="Kozak K."/>
            <person name="Martin S."/>
            <person name="Jiggins C."/>
            <person name="Moest M."/>
            <person name="Warren A I."/>
            <person name="Generalovic N T."/>
            <person name="Byers J.R.P. K."/>
            <person name="Montejo-Kovacevich G."/>
            <person name="Yen C E."/>
        </authorList>
    </citation>
    <scope>NUCLEOTIDE SEQUENCE [LARGE SCALE GENOMIC DNA]</scope>
</reference>
<proteinExistence type="predicted"/>
<dbReference type="InParanoid" id="A0A7R8UTD2"/>
<dbReference type="Proteomes" id="UP000594454">
    <property type="component" value="Chromosome 3"/>
</dbReference>
<dbReference type="AlphaFoldDB" id="A0A7R8UTD2"/>
<sequence>MVVVDDLEEKLHLSWDVDISAPEDNLEIFLSCFRGRLPLRIKIEDSGIIKEEDQPYIVLNKSVLIIKSWYCRSFLLCSYSRMTTTTR</sequence>
<organism evidence="1 2">
    <name type="scientific">Hermetia illucens</name>
    <name type="common">Black soldier fly</name>
    <dbReference type="NCBI Taxonomy" id="343691"/>
    <lineage>
        <taxon>Eukaryota</taxon>
        <taxon>Metazoa</taxon>
        <taxon>Ecdysozoa</taxon>
        <taxon>Arthropoda</taxon>
        <taxon>Hexapoda</taxon>
        <taxon>Insecta</taxon>
        <taxon>Pterygota</taxon>
        <taxon>Neoptera</taxon>
        <taxon>Endopterygota</taxon>
        <taxon>Diptera</taxon>
        <taxon>Brachycera</taxon>
        <taxon>Stratiomyomorpha</taxon>
        <taxon>Stratiomyidae</taxon>
        <taxon>Hermetiinae</taxon>
        <taxon>Hermetia</taxon>
    </lineage>
</organism>
<accession>A0A7R8UTD2</accession>
<gene>
    <name evidence="1" type="ORF">HERILL_LOCUS8980</name>
</gene>
<protein>
    <submittedName>
        <fullName evidence="1">Uncharacterized protein</fullName>
    </submittedName>
</protein>
<name>A0A7R8UTD2_HERIL</name>